<dbReference type="CDD" id="cd01948">
    <property type="entry name" value="EAL"/>
    <property type="match status" value="1"/>
</dbReference>
<dbReference type="EMBL" id="LT629750">
    <property type="protein sequence ID" value="SDS78193.1"/>
    <property type="molecule type" value="Genomic_DNA"/>
</dbReference>
<organism evidence="3 4">
    <name type="scientific">Bradyrhizobium canariense</name>
    <dbReference type="NCBI Taxonomy" id="255045"/>
    <lineage>
        <taxon>Bacteria</taxon>
        <taxon>Pseudomonadati</taxon>
        <taxon>Pseudomonadota</taxon>
        <taxon>Alphaproteobacteria</taxon>
        <taxon>Hyphomicrobiales</taxon>
        <taxon>Nitrobacteraceae</taxon>
        <taxon>Bradyrhizobium</taxon>
    </lineage>
</organism>
<sequence length="538" mass="58537">MITEVFGKGMISTPNSPWNYGLKQKLDMEPAMSDPVTKKEVQHVLELNGFPALPSALRVDIDGPVANGDHAISSVRRIIPREQPGFAGKLVYRAPHLARFDNLTTLHSRMAMREKLGKSARAAEALGQSAALILLDLDDFDDVNDTYGQAAGDACLQRVANRLIATVGAVGFLARMGEDEFALLLQGHTRRSLSHILKGIQEALALPFSFDGHTLHLTSSIGIAVRCDGRRFNPDELIRDAALALDEAKASGKNCHRVFRRVLRTTCNEKLETLRGVRSALATGQLELYYQSKITLRDRTHSGFEALLRWNKGDGQVLPPGSFMAAFDDPSLSMEIGNHVIASAIGQARRWMIARVPFVSIAINLSASQFRDDQIGNRILNAIAATNLDPRMIEAEVTEGVFLSATSDAVLNACKVLKQSGVRIAFDDFGTGFASLTHLRDFPVDTIKIDRSFITRLGQGQNTTTIVNAMVGLAHNLSMSIVAEGVETQAQAEFLKAIGCDAAQGYLFARPVPAAVAAQQLQYPHRLPDFGCSPSLQP</sequence>
<evidence type="ECO:0000259" key="1">
    <source>
        <dbReference type="PROSITE" id="PS50883"/>
    </source>
</evidence>
<dbReference type="Pfam" id="PF00990">
    <property type="entry name" value="GGDEF"/>
    <property type="match status" value="1"/>
</dbReference>
<evidence type="ECO:0000259" key="2">
    <source>
        <dbReference type="PROSITE" id="PS50887"/>
    </source>
</evidence>
<dbReference type="PANTHER" id="PTHR44757:SF2">
    <property type="entry name" value="BIOFILM ARCHITECTURE MAINTENANCE PROTEIN MBAA"/>
    <property type="match status" value="1"/>
</dbReference>
<dbReference type="SMART" id="SM00052">
    <property type="entry name" value="EAL"/>
    <property type="match status" value="1"/>
</dbReference>
<evidence type="ECO:0000313" key="4">
    <source>
        <dbReference type="Proteomes" id="UP000243904"/>
    </source>
</evidence>
<dbReference type="PROSITE" id="PS50887">
    <property type="entry name" value="GGDEF"/>
    <property type="match status" value="1"/>
</dbReference>
<feature type="domain" description="EAL" evidence="1">
    <location>
        <begin position="270"/>
        <end position="525"/>
    </location>
</feature>
<dbReference type="SMART" id="SM00267">
    <property type="entry name" value="GGDEF"/>
    <property type="match status" value="1"/>
</dbReference>
<dbReference type="Proteomes" id="UP000243904">
    <property type="component" value="Chromosome I"/>
</dbReference>
<dbReference type="InterPro" id="IPR035919">
    <property type="entry name" value="EAL_sf"/>
</dbReference>
<keyword evidence="4" id="KW-1185">Reference proteome</keyword>
<dbReference type="InterPro" id="IPR001633">
    <property type="entry name" value="EAL_dom"/>
</dbReference>
<proteinExistence type="predicted"/>
<dbReference type="PANTHER" id="PTHR44757">
    <property type="entry name" value="DIGUANYLATE CYCLASE DGCP"/>
    <property type="match status" value="1"/>
</dbReference>
<dbReference type="CDD" id="cd01949">
    <property type="entry name" value="GGDEF"/>
    <property type="match status" value="1"/>
</dbReference>
<dbReference type="SUPFAM" id="SSF141868">
    <property type="entry name" value="EAL domain-like"/>
    <property type="match status" value="1"/>
</dbReference>
<dbReference type="SUPFAM" id="SSF55073">
    <property type="entry name" value="Nucleotide cyclase"/>
    <property type="match status" value="1"/>
</dbReference>
<dbReference type="InterPro" id="IPR052155">
    <property type="entry name" value="Biofilm_reg_signaling"/>
</dbReference>
<dbReference type="Gene3D" id="3.20.20.450">
    <property type="entry name" value="EAL domain"/>
    <property type="match status" value="1"/>
</dbReference>
<dbReference type="InterPro" id="IPR000160">
    <property type="entry name" value="GGDEF_dom"/>
</dbReference>
<dbReference type="Pfam" id="PF00563">
    <property type="entry name" value="EAL"/>
    <property type="match status" value="1"/>
</dbReference>
<name>A0A1H1V0F2_9BRAD</name>
<dbReference type="AlphaFoldDB" id="A0A1H1V0F2"/>
<dbReference type="InterPro" id="IPR043128">
    <property type="entry name" value="Rev_trsase/Diguanyl_cyclase"/>
</dbReference>
<dbReference type="PROSITE" id="PS50883">
    <property type="entry name" value="EAL"/>
    <property type="match status" value="1"/>
</dbReference>
<dbReference type="NCBIfam" id="TIGR00254">
    <property type="entry name" value="GGDEF"/>
    <property type="match status" value="1"/>
</dbReference>
<dbReference type="InterPro" id="IPR029787">
    <property type="entry name" value="Nucleotide_cyclase"/>
</dbReference>
<accession>A0A1H1V0F2</accession>
<dbReference type="RefSeq" id="WP_167558743.1">
    <property type="nucleotide sequence ID" value="NZ_LT629750.1"/>
</dbReference>
<evidence type="ECO:0000313" key="3">
    <source>
        <dbReference type="EMBL" id="SDS78193.1"/>
    </source>
</evidence>
<gene>
    <name evidence="3" type="ORF">SAMN05444158_3189</name>
</gene>
<protein>
    <submittedName>
        <fullName evidence="3">Diguanylate cyclase (GGDEF) domain-containing protein</fullName>
    </submittedName>
</protein>
<feature type="domain" description="GGDEF" evidence="2">
    <location>
        <begin position="128"/>
        <end position="261"/>
    </location>
</feature>
<reference evidence="4" key="1">
    <citation type="submission" date="2016-10" db="EMBL/GenBank/DDBJ databases">
        <authorList>
            <person name="Varghese N."/>
            <person name="Submissions S."/>
        </authorList>
    </citation>
    <scope>NUCLEOTIDE SEQUENCE [LARGE SCALE GENOMIC DNA]</scope>
    <source>
        <strain evidence="4">GAS369</strain>
    </source>
</reference>
<dbReference type="Gene3D" id="3.30.70.270">
    <property type="match status" value="1"/>
</dbReference>